<dbReference type="GO" id="GO:0005509">
    <property type="term" value="F:calcium ion binding"/>
    <property type="evidence" value="ECO:0007669"/>
    <property type="project" value="InterPro"/>
</dbReference>
<dbReference type="GO" id="GO:0016020">
    <property type="term" value="C:membrane"/>
    <property type="evidence" value="ECO:0007669"/>
    <property type="project" value="InterPro"/>
</dbReference>
<comment type="cofactor">
    <cofactor evidence="10">
        <name>pyrroloquinoline quinone</name>
        <dbReference type="ChEBI" id="CHEBI:58442"/>
    </cofactor>
    <text evidence="10">Binds 1 PQQ group per subunit.</text>
</comment>
<evidence type="ECO:0000256" key="3">
    <source>
        <dbReference type="ARBA" id="ARBA00022723"/>
    </source>
</evidence>
<evidence type="ECO:0000256" key="8">
    <source>
        <dbReference type="ARBA" id="ARBA00023004"/>
    </source>
</evidence>
<dbReference type="AlphaFoldDB" id="A0A1X9NIP9"/>
<name>A0A1X9NIP9_9GAMM</name>
<feature type="binding site" evidence="10">
    <location>
        <position position="257"/>
    </location>
    <ligand>
        <name>pyrroloquinoline quinone</name>
        <dbReference type="ChEBI" id="CHEBI:58442"/>
    </ligand>
</feature>
<dbReference type="NCBIfam" id="TIGR03075">
    <property type="entry name" value="PQQ_enz_alc_DH"/>
    <property type="match status" value="1"/>
</dbReference>
<feature type="binding site" description="axial binding residue" evidence="11">
    <location>
        <position position="629"/>
    </location>
    <ligand>
        <name>heme c</name>
        <dbReference type="ChEBI" id="CHEBI:61717"/>
    </ligand>
    <ligandPart>
        <name>Fe</name>
        <dbReference type="ChEBI" id="CHEBI:18248"/>
    </ligandPart>
</feature>
<dbReference type="PROSITE" id="PS00364">
    <property type="entry name" value="BACTERIAL_PQQ_2"/>
    <property type="match status" value="1"/>
</dbReference>
<dbReference type="Gene3D" id="1.10.760.10">
    <property type="entry name" value="Cytochrome c-like domain"/>
    <property type="match status" value="1"/>
</dbReference>
<feature type="binding site" evidence="10">
    <location>
        <position position="349"/>
    </location>
    <ligand>
        <name>pyrroloquinoline quinone</name>
        <dbReference type="ChEBI" id="CHEBI:58442"/>
    </ligand>
</feature>
<dbReference type="GO" id="GO:0016614">
    <property type="term" value="F:oxidoreductase activity, acting on CH-OH group of donors"/>
    <property type="evidence" value="ECO:0007669"/>
    <property type="project" value="InterPro"/>
</dbReference>
<feature type="binding site" description="axial binding residue" evidence="11">
    <location>
        <position position="667"/>
    </location>
    <ligand>
        <name>heme c</name>
        <dbReference type="ChEBI" id="CHEBI:61717"/>
    </ligand>
    <ligandPart>
        <name>Fe</name>
        <dbReference type="ChEBI" id="CHEBI:18248"/>
    </ligandPart>
</feature>
<feature type="binding site" evidence="10">
    <location>
        <position position="138"/>
    </location>
    <ligand>
        <name>pyrroloquinoline quinone</name>
        <dbReference type="ChEBI" id="CHEBI:58442"/>
    </ligand>
</feature>
<dbReference type="Pfam" id="PF01011">
    <property type="entry name" value="PQQ"/>
    <property type="match status" value="2"/>
</dbReference>
<dbReference type="InterPro" id="IPR036909">
    <property type="entry name" value="Cyt_c-like_dom_sf"/>
</dbReference>
<keyword evidence="4" id="KW-0732">Signal</keyword>
<dbReference type="GO" id="GO:0020037">
    <property type="term" value="F:heme binding"/>
    <property type="evidence" value="ECO:0007669"/>
    <property type="project" value="InterPro"/>
</dbReference>
<dbReference type="InterPro" id="IPR011047">
    <property type="entry name" value="Quinoprotein_ADH-like_sf"/>
</dbReference>
<protein>
    <recommendedName>
        <fullName evidence="13">Cytochrome c domain-containing protein</fullName>
    </recommendedName>
</protein>
<evidence type="ECO:0000256" key="5">
    <source>
        <dbReference type="ARBA" id="ARBA00022837"/>
    </source>
</evidence>
<dbReference type="RefSeq" id="WP_085758928.1">
    <property type="nucleotide sequence ID" value="NZ_CP019343.1"/>
</dbReference>
<keyword evidence="2 10" id="KW-0349">Heme</keyword>
<feature type="binding site" description="covalent" evidence="10">
    <location>
        <position position="625"/>
    </location>
    <ligand>
        <name>heme c</name>
        <dbReference type="ChEBI" id="CHEBI:61717"/>
    </ligand>
</feature>
<dbReference type="PANTHER" id="PTHR32303">
    <property type="entry name" value="QUINOPROTEIN ALCOHOL DEHYDROGENASE (CYTOCHROME C)"/>
    <property type="match status" value="1"/>
</dbReference>
<comment type="cofactor">
    <cofactor evidence="11">
        <name>Ca(2+)</name>
        <dbReference type="ChEBI" id="CHEBI:29108"/>
    </cofactor>
    <text evidence="11">Binds 1 Ca(2+) ion per subunit.</text>
</comment>
<sequence>MQPRLLLLVGVITLSGCFFSPDQYPQGQVTEQRLNNAAHDGDNWLSHGRTYSEQRFSPLTQINDSNISTLGLAWFAELNTQRGIEATPIVVDGVMYVTASWNIIVAIDAKTGRELWRYDPKVNRNWAAKHACCDVINRGVAAWGGAIYSATLDGRLLALNAATGELLWEALTIDQRYPYTITGAPRVVKGKVMIGNSGADFGVRGYISAYDANNGKQLWRFYTVPESKDGPHETDAVAMAAETWSKDSWWSLKGGGTVWNAMAYDPELDLFYFGVGNGTPWSVKQRSPGGGDNLFLSSIIAVRPDTGEYVWHYQTTPGESWNYSAVEDIILAELTIDGQLRQVLMQAPKNGFFYVLDRRSGELISAEPFVDVNWATHIDKKTGRPVIYPGAFYGNEGRLIVPGPSGGHNWRPMSFNPATGLVYFAAMQIPNYYRINENFKPEPGFDNSGFIDKGFNVKAKAPDGGKASLNFSLFLLAWDPVAQKEVWRIDQTKLGGGTLTTAGNLVFQGLGSGVFSAYDAKTGKSLWSFNIGTSIMPGPVSYTVDGEQYITVLVGRGGGGGLVGGPTAAKWAEVKNMNRVVTFKLGAHQTMPMPEPTDRVLDPIPLPTKDKAVIQQGKALYGTYCFMCHGLSAVSGGVLPDLRYTDKVRHGLWQDIVIGGLLESNGMRSHGDVLTAQQATAIQTYVLSQAHRLKKRQDRKASR</sequence>
<dbReference type="SUPFAM" id="SSF46626">
    <property type="entry name" value="Cytochrome c"/>
    <property type="match status" value="1"/>
</dbReference>
<reference evidence="14 15" key="1">
    <citation type="submission" date="2016-11" db="EMBL/GenBank/DDBJ databases">
        <title>Trade-off between light-utilization and light-protection in marine flavobacteria.</title>
        <authorList>
            <person name="Kumagai Y."/>
        </authorList>
    </citation>
    <scope>NUCLEOTIDE SEQUENCE [LARGE SCALE GENOMIC DNA]</scope>
    <source>
        <strain evidence="14 15">NBRC 107125</strain>
    </source>
</reference>
<keyword evidence="3 11" id="KW-0479">Metal-binding</keyword>
<organism evidence="14 15">
    <name type="scientific">Oceanicoccus sagamiensis</name>
    <dbReference type="NCBI Taxonomy" id="716816"/>
    <lineage>
        <taxon>Bacteria</taxon>
        <taxon>Pseudomonadati</taxon>
        <taxon>Pseudomonadota</taxon>
        <taxon>Gammaproteobacteria</taxon>
        <taxon>Cellvibrionales</taxon>
        <taxon>Spongiibacteraceae</taxon>
        <taxon>Oceanicoccus</taxon>
    </lineage>
</organism>
<keyword evidence="7" id="KW-0560">Oxidoreductase</keyword>
<evidence type="ECO:0000256" key="6">
    <source>
        <dbReference type="ARBA" id="ARBA00022891"/>
    </source>
</evidence>
<keyword evidence="15" id="KW-1185">Reference proteome</keyword>
<keyword evidence="9 12" id="KW-1015">Disulfide bond</keyword>
<dbReference type="InterPro" id="IPR018391">
    <property type="entry name" value="PQQ_b-propeller_rpt"/>
</dbReference>
<keyword evidence="8 11" id="KW-0408">Iron</keyword>
<feature type="binding site" evidence="10">
    <location>
        <position position="85"/>
    </location>
    <ligand>
        <name>pyrroloquinoline quinone</name>
        <dbReference type="ChEBI" id="CHEBI:58442"/>
    </ligand>
</feature>
<feature type="binding site" evidence="10">
    <location>
        <begin position="409"/>
        <end position="410"/>
    </location>
    <ligand>
        <name>pyrroloquinoline quinone</name>
        <dbReference type="ChEBI" id="CHEBI:58442"/>
    </ligand>
</feature>
<dbReference type="InterPro" id="IPR009056">
    <property type="entry name" value="Cyt_c-like_dom"/>
</dbReference>
<dbReference type="Proteomes" id="UP000193450">
    <property type="component" value="Chromosome"/>
</dbReference>
<evidence type="ECO:0000256" key="2">
    <source>
        <dbReference type="ARBA" id="ARBA00022617"/>
    </source>
</evidence>
<keyword evidence="6 10" id="KW-0634">PQQ</keyword>
<feature type="disulfide bond" evidence="12">
    <location>
        <begin position="132"/>
        <end position="133"/>
    </location>
</feature>
<evidence type="ECO:0000256" key="9">
    <source>
        <dbReference type="ARBA" id="ARBA00023157"/>
    </source>
</evidence>
<dbReference type="Gene3D" id="2.140.10.10">
    <property type="entry name" value="Quinoprotein alcohol dehydrogenase-like superfamily"/>
    <property type="match status" value="1"/>
</dbReference>
<dbReference type="SMART" id="SM00564">
    <property type="entry name" value="PQQ"/>
    <property type="match status" value="4"/>
</dbReference>
<keyword evidence="5 11" id="KW-0106">Calcium</keyword>
<dbReference type="Pfam" id="PF13442">
    <property type="entry name" value="Cytochrome_CBB3"/>
    <property type="match status" value="1"/>
</dbReference>
<evidence type="ECO:0000256" key="1">
    <source>
        <dbReference type="ARBA" id="ARBA00008156"/>
    </source>
</evidence>
<evidence type="ECO:0000256" key="10">
    <source>
        <dbReference type="PIRSR" id="PIRSR617512-2"/>
    </source>
</evidence>
<evidence type="ECO:0000313" key="15">
    <source>
        <dbReference type="Proteomes" id="UP000193450"/>
    </source>
</evidence>
<feature type="domain" description="Cytochrome c" evidence="13">
    <location>
        <begin position="612"/>
        <end position="690"/>
    </location>
</feature>
<evidence type="ECO:0000259" key="13">
    <source>
        <dbReference type="PROSITE" id="PS51007"/>
    </source>
</evidence>
<dbReference type="OrthoDB" id="9794322at2"/>
<gene>
    <name evidence="14" type="ORF">BST96_11945</name>
</gene>
<comment type="cofactor">
    <cofactor evidence="10">
        <name>heme c</name>
        <dbReference type="ChEBI" id="CHEBI:61717"/>
    </cofactor>
    <text evidence="10">Binds 1 heme c group per subunit.</text>
</comment>
<feature type="binding site" evidence="11">
    <location>
        <position position="277"/>
    </location>
    <ligand>
        <name>Ca(2+)</name>
        <dbReference type="ChEBI" id="CHEBI:29108"/>
    </ligand>
</feature>
<evidence type="ECO:0000256" key="7">
    <source>
        <dbReference type="ARBA" id="ARBA00023002"/>
    </source>
</evidence>
<feature type="binding site" evidence="10">
    <location>
        <position position="182"/>
    </location>
    <ligand>
        <name>pyrroloquinoline quinone</name>
        <dbReference type="ChEBI" id="CHEBI:58442"/>
    </ligand>
</feature>
<feature type="binding site" evidence="10">
    <location>
        <begin position="198"/>
        <end position="199"/>
    </location>
    <ligand>
        <name>pyrroloquinoline quinone</name>
        <dbReference type="ChEBI" id="CHEBI:58442"/>
    </ligand>
</feature>
<feature type="binding site" description="covalent" evidence="10">
    <location>
        <position position="628"/>
    </location>
    <ligand>
        <name>heme c</name>
        <dbReference type="ChEBI" id="CHEBI:61717"/>
    </ligand>
</feature>
<dbReference type="CDD" id="cd10279">
    <property type="entry name" value="PQQ_ADH_II"/>
    <property type="match status" value="1"/>
</dbReference>
<evidence type="ECO:0000256" key="12">
    <source>
        <dbReference type="PIRSR" id="PIRSR617512-4"/>
    </source>
</evidence>
<dbReference type="SUPFAM" id="SSF50998">
    <property type="entry name" value="Quinoprotein alcohol dehydrogenase-like"/>
    <property type="match status" value="1"/>
</dbReference>
<dbReference type="GO" id="GO:0009055">
    <property type="term" value="F:electron transfer activity"/>
    <property type="evidence" value="ECO:0007669"/>
    <property type="project" value="InterPro"/>
</dbReference>
<dbReference type="EMBL" id="CP019343">
    <property type="protein sequence ID" value="ARN74767.1"/>
    <property type="molecule type" value="Genomic_DNA"/>
</dbReference>
<dbReference type="InterPro" id="IPR001479">
    <property type="entry name" value="Quinoprotein_DH_CS"/>
</dbReference>
<dbReference type="InterPro" id="IPR017512">
    <property type="entry name" value="PQQ_MeOH/EtOH_DH"/>
</dbReference>
<dbReference type="GO" id="GO:0030288">
    <property type="term" value="C:outer membrane-bounded periplasmic space"/>
    <property type="evidence" value="ECO:0007669"/>
    <property type="project" value="InterPro"/>
</dbReference>
<dbReference type="STRING" id="716816.BST96_11945"/>
<dbReference type="KEGG" id="osg:BST96_11945"/>
<dbReference type="InterPro" id="IPR002372">
    <property type="entry name" value="PQQ_rpt_dom"/>
</dbReference>
<comment type="similarity">
    <text evidence="1">Belongs to the bacterial PQQ dehydrogenase family.</text>
</comment>
<proteinExistence type="inferred from homology"/>
<evidence type="ECO:0000313" key="14">
    <source>
        <dbReference type="EMBL" id="ARN74767.1"/>
    </source>
</evidence>
<accession>A0A1X9NIP9</accession>
<evidence type="ECO:0000256" key="4">
    <source>
        <dbReference type="ARBA" id="ARBA00022729"/>
    </source>
</evidence>
<dbReference type="PROSITE" id="PS51257">
    <property type="entry name" value="PROKAR_LIPOPROTEIN"/>
    <property type="match status" value="1"/>
</dbReference>
<evidence type="ECO:0000256" key="11">
    <source>
        <dbReference type="PIRSR" id="PIRSR617512-3"/>
    </source>
</evidence>
<dbReference type="PROSITE" id="PS51007">
    <property type="entry name" value="CYTC"/>
    <property type="match status" value="1"/>
</dbReference>